<keyword evidence="13" id="KW-1185">Reference proteome</keyword>
<evidence type="ECO:0000256" key="2">
    <source>
        <dbReference type="ARBA" id="ARBA00009594"/>
    </source>
</evidence>
<dbReference type="InterPro" id="IPR052070">
    <property type="entry name" value="ESCRT-I_UEV_domain"/>
</dbReference>
<dbReference type="PROSITE" id="PS51312">
    <property type="entry name" value="SB"/>
    <property type="match status" value="1"/>
</dbReference>
<dbReference type="GO" id="GO:0008333">
    <property type="term" value="P:endosome to lysosome transport"/>
    <property type="evidence" value="ECO:0007669"/>
    <property type="project" value="TreeGrafter"/>
</dbReference>
<evidence type="ECO:0000313" key="12">
    <source>
        <dbReference type="EMBL" id="CBN78091.1"/>
    </source>
</evidence>
<accession>D8LU49</accession>
<dbReference type="eggNOG" id="KOG2391">
    <property type="taxonomic scope" value="Eukaryota"/>
</dbReference>
<dbReference type="CDD" id="cd11685">
    <property type="entry name" value="UEV_TSG101-like"/>
    <property type="match status" value="1"/>
</dbReference>
<feature type="region of interest" description="Disordered" evidence="9">
    <location>
        <begin position="244"/>
        <end position="308"/>
    </location>
</feature>
<keyword evidence="3 7" id="KW-0813">Transport</keyword>
<dbReference type="Gene3D" id="3.10.110.10">
    <property type="entry name" value="Ubiquitin Conjugating Enzyme"/>
    <property type="match status" value="1"/>
</dbReference>
<dbReference type="EMBL" id="FN649744">
    <property type="protein sequence ID" value="CBN78091.1"/>
    <property type="molecule type" value="Genomic_DNA"/>
</dbReference>
<sequence>MKLKVGHRHVDQSGLVYLPYLHEWAARTHNLVELIANMSGVFGAEPPLFAGSSQQNPPIPDPTPPMIPPPVIVSPEQVRKKTEKDLTAKLQSELQAMYAVLRTDMDSAFETQGQLEESKEEVERDVEELSRRKKELERLLQVSKEREAELDTYLQDRKKEGEPAVDELIEPKDSLSDQMLRLVAENAALEDALYYLDLGVTDSVITVDVFLREIRRLARKQFVARATMKKVERAQHALNAQRANFNAQQQHQQAASRASGGYYPNLPPQQHQQQQQPAARGGSTAYMGGPPPVYTPPTGNYPAAGTYGGAAAGTAGGMGYGYPSYGGAQTPYTQRR</sequence>
<dbReference type="OrthoDB" id="306304at2759"/>
<dbReference type="OMA" id="LWLPEPY"/>
<dbReference type="Pfam" id="PF09454">
    <property type="entry name" value="Vps23_core"/>
    <property type="match status" value="1"/>
</dbReference>
<evidence type="ECO:0000259" key="10">
    <source>
        <dbReference type="PROSITE" id="PS51312"/>
    </source>
</evidence>
<dbReference type="SUPFAM" id="SSF140111">
    <property type="entry name" value="Endosomal sorting complex assembly domain"/>
    <property type="match status" value="1"/>
</dbReference>
<dbReference type="PROSITE" id="PS51322">
    <property type="entry name" value="UEV"/>
    <property type="match status" value="1"/>
</dbReference>
<dbReference type="AlphaFoldDB" id="D8LU49"/>
<dbReference type="Proteomes" id="UP000002630">
    <property type="component" value="Linkage Group LG19"/>
</dbReference>
<dbReference type="EMBL" id="FN649191">
    <property type="protein sequence ID" value="CBN78091.1"/>
    <property type="molecule type" value="Genomic_DNA"/>
</dbReference>
<evidence type="ECO:0000313" key="13">
    <source>
        <dbReference type="Proteomes" id="UP000002630"/>
    </source>
</evidence>
<dbReference type="Gene3D" id="6.10.140.820">
    <property type="match status" value="1"/>
</dbReference>
<gene>
    <name evidence="12" type="ORF">Esi_0095_0041</name>
</gene>
<reference evidence="12 13" key="1">
    <citation type="journal article" date="2010" name="Nature">
        <title>The Ectocarpus genome and the independent evolution of multicellularity in brown algae.</title>
        <authorList>
            <person name="Cock J.M."/>
            <person name="Sterck L."/>
            <person name="Rouze P."/>
            <person name="Scornet D."/>
            <person name="Allen A.E."/>
            <person name="Amoutzias G."/>
            <person name="Anthouard V."/>
            <person name="Artiguenave F."/>
            <person name="Aury J.M."/>
            <person name="Badger J.H."/>
            <person name="Beszteri B."/>
            <person name="Billiau K."/>
            <person name="Bonnet E."/>
            <person name="Bothwell J.H."/>
            <person name="Bowler C."/>
            <person name="Boyen C."/>
            <person name="Brownlee C."/>
            <person name="Carrano C.J."/>
            <person name="Charrier B."/>
            <person name="Cho G.Y."/>
            <person name="Coelho S.M."/>
            <person name="Collen J."/>
            <person name="Corre E."/>
            <person name="Da Silva C."/>
            <person name="Delage L."/>
            <person name="Delaroque N."/>
            <person name="Dittami S.M."/>
            <person name="Doulbeau S."/>
            <person name="Elias M."/>
            <person name="Farnham G."/>
            <person name="Gachon C.M."/>
            <person name="Gschloessl B."/>
            <person name="Heesch S."/>
            <person name="Jabbari K."/>
            <person name="Jubin C."/>
            <person name="Kawai H."/>
            <person name="Kimura K."/>
            <person name="Kloareg B."/>
            <person name="Kupper F.C."/>
            <person name="Lang D."/>
            <person name="Le Bail A."/>
            <person name="Leblanc C."/>
            <person name="Lerouge P."/>
            <person name="Lohr M."/>
            <person name="Lopez P.J."/>
            <person name="Martens C."/>
            <person name="Maumus F."/>
            <person name="Michel G."/>
            <person name="Miranda-Saavedra D."/>
            <person name="Morales J."/>
            <person name="Moreau H."/>
            <person name="Motomura T."/>
            <person name="Nagasato C."/>
            <person name="Napoli C.A."/>
            <person name="Nelson D.R."/>
            <person name="Nyvall-Collen P."/>
            <person name="Peters A.F."/>
            <person name="Pommier C."/>
            <person name="Potin P."/>
            <person name="Poulain J."/>
            <person name="Quesneville H."/>
            <person name="Read B."/>
            <person name="Rensing S.A."/>
            <person name="Ritter A."/>
            <person name="Rousvoal S."/>
            <person name="Samanta M."/>
            <person name="Samson G."/>
            <person name="Schroeder D.C."/>
            <person name="Segurens B."/>
            <person name="Strittmatter M."/>
            <person name="Tonon T."/>
            <person name="Tregear J.W."/>
            <person name="Valentin K."/>
            <person name="von Dassow P."/>
            <person name="Yamagishi T."/>
            <person name="Van de Peer Y."/>
            <person name="Wincker P."/>
        </authorList>
    </citation>
    <scope>NUCLEOTIDE SEQUENCE [LARGE SCALE GENOMIC DNA]</scope>
    <source>
        <strain evidence="13">Ec32 / CCAP1310/4</strain>
    </source>
</reference>
<dbReference type="InParanoid" id="D8LU49"/>
<comment type="similarity">
    <text evidence="2">Belongs to the ubiquitin-conjugating enzyme family. UEV subfamily.</text>
</comment>
<evidence type="ECO:0000259" key="11">
    <source>
        <dbReference type="PROSITE" id="PS51322"/>
    </source>
</evidence>
<comment type="subcellular location">
    <subcellularLocation>
        <location evidence="1">Endosome</location>
    </subcellularLocation>
</comment>
<evidence type="ECO:0000256" key="1">
    <source>
        <dbReference type="ARBA" id="ARBA00004177"/>
    </source>
</evidence>
<organism evidence="12 13">
    <name type="scientific">Ectocarpus siliculosus</name>
    <name type="common">Brown alga</name>
    <name type="synonym">Conferva siliculosa</name>
    <dbReference type="NCBI Taxonomy" id="2880"/>
    <lineage>
        <taxon>Eukaryota</taxon>
        <taxon>Sar</taxon>
        <taxon>Stramenopiles</taxon>
        <taxon>Ochrophyta</taxon>
        <taxon>PX clade</taxon>
        <taxon>Phaeophyceae</taxon>
        <taxon>Ectocarpales</taxon>
        <taxon>Ectocarpaceae</taxon>
        <taxon>Ectocarpus</taxon>
    </lineage>
</organism>
<feature type="domain" description="UEV" evidence="11">
    <location>
        <begin position="1"/>
        <end position="52"/>
    </location>
</feature>
<dbReference type="GO" id="GO:0015031">
    <property type="term" value="P:protein transport"/>
    <property type="evidence" value="ECO:0007669"/>
    <property type="project" value="UniProtKB-UniRule"/>
</dbReference>
<dbReference type="GO" id="GO:0043130">
    <property type="term" value="F:ubiquitin binding"/>
    <property type="evidence" value="ECO:0007669"/>
    <property type="project" value="TreeGrafter"/>
</dbReference>
<protein>
    <submittedName>
        <fullName evidence="12">Uncharacterized protein</fullName>
    </submittedName>
</protein>
<feature type="domain" description="SB" evidence="10">
    <location>
        <begin position="173"/>
        <end position="241"/>
    </location>
</feature>
<dbReference type="PANTHER" id="PTHR23306">
    <property type="entry name" value="TUMOR SUSCEPTIBILITY GENE 101 PROTEIN-RELATED"/>
    <property type="match status" value="1"/>
</dbReference>
<name>D8LU49_ECTSI</name>
<evidence type="ECO:0000256" key="8">
    <source>
        <dbReference type="SAM" id="Coils"/>
    </source>
</evidence>
<dbReference type="InterPro" id="IPR017916">
    <property type="entry name" value="SB_dom"/>
</dbReference>
<evidence type="ECO:0000256" key="9">
    <source>
        <dbReference type="SAM" id="MobiDB-lite"/>
    </source>
</evidence>
<evidence type="ECO:0000256" key="6">
    <source>
        <dbReference type="ARBA" id="ARBA00023054"/>
    </source>
</evidence>
<evidence type="ECO:0000256" key="7">
    <source>
        <dbReference type="PROSITE-ProRule" id="PRU00644"/>
    </source>
</evidence>
<dbReference type="InterPro" id="IPR037202">
    <property type="entry name" value="ESCRT_assembly_dom"/>
</dbReference>
<dbReference type="InterPro" id="IPR016135">
    <property type="entry name" value="UBQ-conjugating_enzyme/RWD"/>
</dbReference>
<evidence type="ECO:0000256" key="3">
    <source>
        <dbReference type="ARBA" id="ARBA00022448"/>
    </source>
</evidence>
<dbReference type="Pfam" id="PF05743">
    <property type="entry name" value="UEV"/>
    <property type="match status" value="1"/>
</dbReference>
<dbReference type="PANTHER" id="PTHR23306:SF3">
    <property type="entry name" value="TUMOR SUPPRESSOR PROTEIN 101"/>
    <property type="match status" value="1"/>
</dbReference>
<feature type="compositionally biased region" description="Low complexity" evidence="9">
    <location>
        <begin position="268"/>
        <end position="277"/>
    </location>
</feature>
<keyword evidence="4" id="KW-0967">Endosome</keyword>
<keyword evidence="6 8" id="KW-0175">Coiled coil</keyword>
<dbReference type="SUPFAM" id="SSF54495">
    <property type="entry name" value="UBC-like"/>
    <property type="match status" value="1"/>
</dbReference>
<evidence type="ECO:0000256" key="4">
    <source>
        <dbReference type="ARBA" id="ARBA00022753"/>
    </source>
</evidence>
<feature type="coiled-coil region" evidence="8">
    <location>
        <begin position="112"/>
        <end position="146"/>
    </location>
</feature>
<feature type="compositionally biased region" description="Low complexity" evidence="9">
    <location>
        <begin position="244"/>
        <end position="255"/>
    </location>
</feature>
<dbReference type="GO" id="GO:0000813">
    <property type="term" value="C:ESCRT I complex"/>
    <property type="evidence" value="ECO:0007669"/>
    <property type="project" value="TreeGrafter"/>
</dbReference>
<dbReference type="STRING" id="2880.D8LU49"/>
<evidence type="ECO:0000256" key="5">
    <source>
        <dbReference type="ARBA" id="ARBA00022927"/>
    </source>
</evidence>
<proteinExistence type="inferred from homology"/>
<feature type="compositionally biased region" description="Low complexity" evidence="9">
    <location>
        <begin position="296"/>
        <end position="305"/>
    </location>
</feature>
<keyword evidence="5 7" id="KW-0653">Protein transport</keyword>
<dbReference type="InterPro" id="IPR008883">
    <property type="entry name" value="UEV_N"/>
</dbReference>